<dbReference type="GO" id="GO:0008483">
    <property type="term" value="F:transaminase activity"/>
    <property type="evidence" value="ECO:0007669"/>
    <property type="project" value="UniProtKB-KW"/>
</dbReference>
<dbReference type="InterPro" id="IPR015422">
    <property type="entry name" value="PyrdxlP-dep_Trfase_small"/>
</dbReference>
<evidence type="ECO:0000259" key="5">
    <source>
        <dbReference type="Pfam" id="PF00155"/>
    </source>
</evidence>
<evidence type="ECO:0000256" key="3">
    <source>
        <dbReference type="ARBA" id="ARBA00022679"/>
    </source>
</evidence>
<evidence type="ECO:0000313" key="6">
    <source>
        <dbReference type="EMBL" id="MDA0161392.1"/>
    </source>
</evidence>
<evidence type="ECO:0000256" key="2">
    <source>
        <dbReference type="ARBA" id="ARBA00022576"/>
    </source>
</evidence>
<comment type="cofactor">
    <cofactor evidence="1">
        <name>pyridoxal 5'-phosphate</name>
        <dbReference type="ChEBI" id="CHEBI:597326"/>
    </cofactor>
</comment>
<dbReference type="PANTHER" id="PTHR42790:SF19">
    <property type="entry name" value="KYNURENINE_ALPHA-AMINOADIPATE AMINOTRANSFERASE, MITOCHONDRIAL"/>
    <property type="match status" value="1"/>
</dbReference>
<dbReference type="Proteomes" id="UP001149140">
    <property type="component" value="Unassembled WGS sequence"/>
</dbReference>
<accession>A0A9X3MTZ1</accession>
<organism evidence="6 7">
    <name type="scientific">Solirubrobacter ginsenosidimutans</name>
    <dbReference type="NCBI Taxonomy" id="490573"/>
    <lineage>
        <taxon>Bacteria</taxon>
        <taxon>Bacillati</taxon>
        <taxon>Actinomycetota</taxon>
        <taxon>Thermoleophilia</taxon>
        <taxon>Solirubrobacterales</taxon>
        <taxon>Solirubrobacteraceae</taxon>
        <taxon>Solirubrobacter</taxon>
    </lineage>
</organism>
<dbReference type="InterPro" id="IPR015421">
    <property type="entry name" value="PyrdxlP-dep_Trfase_major"/>
</dbReference>
<keyword evidence="2 6" id="KW-0032">Aminotransferase</keyword>
<evidence type="ECO:0000256" key="4">
    <source>
        <dbReference type="ARBA" id="ARBA00022898"/>
    </source>
</evidence>
<dbReference type="GO" id="GO:0030170">
    <property type="term" value="F:pyridoxal phosphate binding"/>
    <property type="evidence" value="ECO:0007669"/>
    <property type="project" value="InterPro"/>
</dbReference>
<sequence length="399" mass="42179">MDWTSRFAERARNRGGAELAAILSGPGPGVLAMTGGFPNIATFQTEVLGEIAARVIATDPGVALQYGPSAGLPSVRAYLRSRVAATQGVEPAEDELIVTSGGMECIDLLCRTMLEPGDGVAVEAPTYLGAILGFAAYEAKLTGIPMDEEGMLVDELVALFEGGYRPKFVYVIPEYQNPSGRTLSLGRREALVAACRAFGVLIFEDVAYRELSFSGESLPSLWSLGPDIVLQAGTFSKVFSPGFRMGWALGPAALVAPLADAKQNTDQCAGALGQRMVEEYGRAGHFDAGVPRAQALYASHWAALSASLSAHMPAGVTWSEPTGGMFTWVTVPPEIDVREMRDAASAAGVAYVPGRAFYVGEEGHNEMRLSFSHLSEPDLEEAGRRLAGVISQTLAGALT</sequence>
<name>A0A9X3MTZ1_9ACTN</name>
<gene>
    <name evidence="6" type="ORF">OM076_14030</name>
</gene>
<dbReference type="CDD" id="cd00609">
    <property type="entry name" value="AAT_like"/>
    <property type="match status" value="1"/>
</dbReference>
<proteinExistence type="predicted"/>
<dbReference type="SUPFAM" id="SSF53383">
    <property type="entry name" value="PLP-dependent transferases"/>
    <property type="match status" value="1"/>
</dbReference>
<feature type="domain" description="Aminotransferase class I/classII large" evidence="5">
    <location>
        <begin position="57"/>
        <end position="385"/>
    </location>
</feature>
<dbReference type="GO" id="GO:1901605">
    <property type="term" value="P:alpha-amino acid metabolic process"/>
    <property type="evidence" value="ECO:0007669"/>
    <property type="project" value="TreeGrafter"/>
</dbReference>
<keyword evidence="3" id="KW-0808">Transferase</keyword>
<protein>
    <submittedName>
        <fullName evidence="6">PLP-dependent aminotransferase family protein</fullName>
    </submittedName>
</protein>
<evidence type="ECO:0000256" key="1">
    <source>
        <dbReference type="ARBA" id="ARBA00001933"/>
    </source>
</evidence>
<dbReference type="Gene3D" id="3.40.640.10">
    <property type="entry name" value="Type I PLP-dependent aspartate aminotransferase-like (Major domain)"/>
    <property type="match status" value="1"/>
</dbReference>
<dbReference type="Pfam" id="PF00155">
    <property type="entry name" value="Aminotran_1_2"/>
    <property type="match status" value="1"/>
</dbReference>
<dbReference type="AlphaFoldDB" id="A0A9X3MTZ1"/>
<dbReference type="InterPro" id="IPR004839">
    <property type="entry name" value="Aminotransferase_I/II_large"/>
</dbReference>
<comment type="caution">
    <text evidence="6">The sequence shown here is derived from an EMBL/GenBank/DDBJ whole genome shotgun (WGS) entry which is preliminary data.</text>
</comment>
<reference evidence="6" key="1">
    <citation type="submission" date="2022-10" db="EMBL/GenBank/DDBJ databases">
        <title>The WGS of Solirubrobacter ginsenosidimutans DSM 21036.</title>
        <authorList>
            <person name="Jiang Z."/>
        </authorList>
    </citation>
    <scope>NUCLEOTIDE SEQUENCE</scope>
    <source>
        <strain evidence="6">DSM 21036</strain>
    </source>
</reference>
<dbReference type="Gene3D" id="3.90.1150.10">
    <property type="entry name" value="Aspartate Aminotransferase, domain 1"/>
    <property type="match status" value="1"/>
</dbReference>
<dbReference type="PANTHER" id="PTHR42790">
    <property type="entry name" value="AMINOTRANSFERASE"/>
    <property type="match status" value="1"/>
</dbReference>
<dbReference type="EMBL" id="JAPDOD010000012">
    <property type="protein sequence ID" value="MDA0161392.1"/>
    <property type="molecule type" value="Genomic_DNA"/>
</dbReference>
<dbReference type="InterPro" id="IPR050859">
    <property type="entry name" value="Class-I_PLP-dep_aminotransf"/>
</dbReference>
<dbReference type="InterPro" id="IPR015424">
    <property type="entry name" value="PyrdxlP-dep_Trfase"/>
</dbReference>
<evidence type="ECO:0000313" key="7">
    <source>
        <dbReference type="Proteomes" id="UP001149140"/>
    </source>
</evidence>
<keyword evidence="7" id="KW-1185">Reference proteome</keyword>
<keyword evidence="4" id="KW-0663">Pyridoxal phosphate</keyword>
<dbReference type="RefSeq" id="WP_270040602.1">
    <property type="nucleotide sequence ID" value="NZ_JAPDOD010000012.1"/>
</dbReference>